<proteinExistence type="predicted"/>
<dbReference type="PANTHER" id="PTHR15910:SF1">
    <property type="entry name" value="ARCHAEMETZINCIN-2"/>
    <property type="match status" value="1"/>
</dbReference>
<evidence type="ECO:0000256" key="3">
    <source>
        <dbReference type="ARBA" id="ARBA00022723"/>
    </source>
</evidence>
<reference evidence="7" key="1">
    <citation type="journal article" date="2020" name="Stud. Mycol.">
        <title>101 Dothideomycetes genomes: a test case for predicting lifestyles and emergence of pathogens.</title>
        <authorList>
            <person name="Haridas S."/>
            <person name="Albert R."/>
            <person name="Binder M."/>
            <person name="Bloem J."/>
            <person name="Labutti K."/>
            <person name="Salamov A."/>
            <person name="Andreopoulos B."/>
            <person name="Baker S."/>
            <person name="Barry K."/>
            <person name="Bills G."/>
            <person name="Bluhm B."/>
            <person name="Cannon C."/>
            <person name="Castanera R."/>
            <person name="Culley D."/>
            <person name="Daum C."/>
            <person name="Ezra D."/>
            <person name="Gonzalez J."/>
            <person name="Henrissat B."/>
            <person name="Kuo A."/>
            <person name="Liang C."/>
            <person name="Lipzen A."/>
            <person name="Lutzoni F."/>
            <person name="Magnuson J."/>
            <person name="Mondo S."/>
            <person name="Nolan M."/>
            <person name="Ohm R."/>
            <person name="Pangilinan J."/>
            <person name="Park H.-J."/>
            <person name="Ramirez L."/>
            <person name="Alfaro M."/>
            <person name="Sun H."/>
            <person name="Tritt A."/>
            <person name="Yoshinaga Y."/>
            <person name="Zwiers L.-H."/>
            <person name="Turgeon B."/>
            <person name="Goodwin S."/>
            <person name="Spatafora J."/>
            <person name="Crous P."/>
            <person name="Grigoriev I."/>
        </authorList>
    </citation>
    <scope>NUCLEOTIDE SEQUENCE</scope>
    <source>
        <strain evidence="7">CBS 115976</strain>
    </source>
</reference>
<dbReference type="CDD" id="cd11375">
    <property type="entry name" value="Peptidase_M54"/>
    <property type="match status" value="1"/>
</dbReference>
<evidence type="ECO:0000256" key="4">
    <source>
        <dbReference type="ARBA" id="ARBA00022801"/>
    </source>
</evidence>
<sequence>MIKSSAVAKKSAVIAVLSLIYTAICEVKIKRIPNQVICSSKVIWSTDNFQEGLLVHRIEHLYCFPMLRHCSHSAVQFEPSQEAIDAGFDWQSESERAKAAGTIKAEKEYEIREGNPEPGTKLKWSRQSKLPDEEPYFPAPVLLTRKEVESNQNCPYQSLENWIASRSSWYRHPDKENDPEGPVASLESWIKPQFESQEQIHSNKFDSDDLFFYLKDFYYPRGFKLIGGKLGLTLHYRHTVDELLNDRGCIGMTWKEAFFPIRYRECPDRAYMRQLNADDLLQACIQISMDGDGVAGTLMLIVDFDLYGNDESIPYYCGRTNKKMRVSVVSTARYHPALDTLQKVSREHSWPASHCRRYISKAWANEDVRMDEGDIWSSQAEYDEHQELRTPKAVSDWYESMPAWDPEKPLERSLETFKSLASIEVMAKKNPCTLENVWLARVARRASHELGHCFGFHHCAYYACLMQKSTSIAEELRQAPYLCLVCGAKLARLGPIHSKDEMFSLETERYEKMVAGLEGYLKLGDCHNFHAHRAFLKQILFMRRNYDGQTHGWNLVP</sequence>
<comment type="cofactor">
    <cofactor evidence="1">
        <name>Zn(2+)</name>
        <dbReference type="ChEBI" id="CHEBI:29105"/>
    </cofactor>
</comment>
<dbReference type="AlphaFoldDB" id="A0A6A6ULI5"/>
<dbReference type="InterPro" id="IPR024079">
    <property type="entry name" value="MetalloPept_cat_dom_sf"/>
</dbReference>
<keyword evidence="2" id="KW-0645">Protease</keyword>
<evidence type="ECO:0000256" key="1">
    <source>
        <dbReference type="ARBA" id="ARBA00001947"/>
    </source>
</evidence>
<dbReference type="PANTHER" id="PTHR15910">
    <property type="entry name" value="ARCHAEMETZINCIN"/>
    <property type="match status" value="1"/>
</dbReference>
<dbReference type="Pfam" id="PF07998">
    <property type="entry name" value="Peptidase_M54"/>
    <property type="match status" value="1"/>
</dbReference>
<keyword evidence="5" id="KW-0862">Zinc</keyword>
<keyword evidence="3" id="KW-0479">Metal-binding</keyword>
<keyword evidence="6" id="KW-0482">Metalloprotease</keyword>
<name>A0A6A6ULI5_9PEZI</name>
<dbReference type="GO" id="GO:0046872">
    <property type="term" value="F:metal ion binding"/>
    <property type="evidence" value="ECO:0007669"/>
    <property type="project" value="UniProtKB-KW"/>
</dbReference>
<protein>
    <recommendedName>
        <fullName evidence="9">Archaemetzincin-2</fullName>
    </recommendedName>
</protein>
<dbReference type="GO" id="GO:0006508">
    <property type="term" value="P:proteolysis"/>
    <property type="evidence" value="ECO:0007669"/>
    <property type="project" value="UniProtKB-KW"/>
</dbReference>
<dbReference type="Proteomes" id="UP000799302">
    <property type="component" value="Unassembled WGS sequence"/>
</dbReference>
<evidence type="ECO:0000256" key="6">
    <source>
        <dbReference type="ARBA" id="ARBA00023049"/>
    </source>
</evidence>
<dbReference type="EMBL" id="MU004232">
    <property type="protein sequence ID" value="KAF2671764.1"/>
    <property type="molecule type" value="Genomic_DNA"/>
</dbReference>
<dbReference type="SUPFAM" id="SSF55486">
    <property type="entry name" value="Metalloproteases ('zincins'), catalytic domain"/>
    <property type="match status" value="1"/>
</dbReference>
<accession>A0A6A6ULI5</accession>
<organism evidence="7 8">
    <name type="scientific">Microthyrium microscopicum</name>
    <dbReference type="NCBI Taxonomy" id="703497"/>
    <lineage>
        <taxon>Eukaryota</taxon>
        <taxon>Fungi</taxon>
        <taxon>Dikarya</taxon>
        <taxon>Ascomycota</taxon>
        <taxon>Pezizomycotina</taxon>
        <taxon>Dothideomycetes</taxon>
        <taxon>Dothideomycetes incertae sedis</taxon>
        <taxon>Microthyriales</taxon>
        <taxon>Microthyriaceae</taxon>
        <taxon>Microthyrium</taxon>
    </lineage>
</organism>
<keyword evidence="8" id="KW-1185">Reference proteome</keyword>
<evidence type="ECO:0000313" key="8">
    <source>
        <dbReference type="Proteomes" id="UP000799302"/>
    </source>
</evidence>
<evidence type="ECO:0000256" key="2">
    <source>
        <dbReference type="ARBA" id="ARBA00022670"/>
    </source>
</evidence>
<dbReference type="Gene3D" id="3.40.390.10">
    <property type="entry name" value="Collagenase (Catalytic Domain)"/>
    <property type="match status" value="1"/>
</dbReference>
<gene>
    <name evidence="7" type="ORF">BT63DRAFT_467877</name>
</gene>
<dbReference type="GO" id="GO:0008237">
    <property type="term" value="F:metallopeptidase activity"/>
    <property type="evidence" value="ECO:0007669"/>
    <property type="project" value="UniProtKB-KW"/>
</dbReference>
<dbReference type="InterPro" id="IPR012962">
    <property type="entry name" value="Pept_M54_archaemetzincn"/>
</dbReference>
<evidence type="ECO:0000313" key="7">
    <source>
        <dbReference type="EMBL" id="KAF2671764.1"/>
    </source>
</evidence>
<keyword evidence="4" id="KW-0378">Hydrolase</keyword>
<evidence type="ECO:0008006" key="9">
    <source>
        <dbReference type="Google" id="ProtNLM"/>
    </source>
</evidence>
<dbReference type="OrthoDB" id="2365600at2759"/>
<evidence type="ECO:0000256" key="5">
    <source>
        <dbReference type="ARBA" id="ARBA00022833"/>
    </source>
</evidence>